<evidence type="ECO:0000256" key="3">
    <source>
        <dbReference type="ARBA" id="ARBA00023295"/>
    </source>
</evidence>
<dbReference type="InterPro" id="IPR001579">
    <property type="entry name" value="Glyco_hydro_18_chit_AS"/>
</dbReference>
<keyword evidence="2 4" id="KW-0378">Hydrolase</keyword>
<evidence type="ECO:0000256" key="2">
    <source>
        <dbReference type="ARBA" id="ARBA00022801"/>
    </source>
</evidence>
<dbReference type="InterPro" id="IPR017853">
    <property type="entry name" value="GH"/>
</dbReference>
<dbReference type="EMBL" id="JBBMQU010000032">
    <property type="protein sequence ID" value="MEM5552200.1"/>
    <property type="molecule type" value="Genomic_DNA"/>
</dbReference>
<dbReference type="PROSITE" id="PS51910">
    <property type="entry name" value="GH18_2"/>
    <property type="match status" value="1"/>
</dbReference>
<dbReference type="Proteomes" id="UP001388366">
    <property type="component" value="Unassembled WGS sequence"/>
</dbReference>
<organism evidence="7 8">
    <name type="scientific">Pseudoalteromonas neustonica</name>
    <dbReference type="NCBI Taxonomy" id="1840331"/>
    <lineage>
        <taxon>Bacteria</taxon>
        <taxon>Pseudomonadati</taxon>
        <taxon>Pseudomonadota</taxon>
        <taxon>Gammaproteobacteria</taxon>
        <taxon>Alteromonadales</taxon>
        <taxon>Pseudoalteromonadaceae</taxon>
        <taxon>Pseudoalteromonas</taxon>
    </lineage>
</organism>
<evidence type="ECO:0000313" key="8">
    <source>
        <dbReference type="Proteomes" id="UP001388366"/>
    </source>
</evidence>
<evidence type="ECO:0000256" key="4">
    <source>
        <dbReference type="RuleBase" id="RU000489"/>
    </source>
</evidence>
<feature type="domain" description="GH18" evidence="6">
    <location>
        <begin position="4"/>
        <end position="276"/>
    </location>
</feature>
<evidence type="ECO:0000259" key="6">
    <source>
        <dbReference type="PROSITE" id="PS51910"/>
    </source>
</evidence>
<evidence type="ECO:0000256" key="1">
    <source>
        <dbReference type="ARBA" id="ARBA00012729"/>
    </source>
</evidence>
<keyword evidence="8" id="KW-1185">Reference proteome</keyword>
<sequence length="277" mass="30573">MKTQKVVGYCSNWITQESLKSQIEGYTHVIFSFWISPEDGVLGAAEAAANDPELIQYVKSLGKKCILAAGGETYNPNVTDSAQAREYGLALAKYALEYGYDGVDFDIENITASEALNWLSEATVTAAEYSSEQGEKLIISHAPQGPYFPEYSKLEELTHGYIDFYNIQYYNQGAWEYQAYESFEMLFPLKYQNISNPTSIESIASQGVPPEKIVLGKPITENDLSSSGFISLDQLVVIIRQAQSENIAFGGVMGWKIDSDIDGLWGRTIAATLNTAS</sequence>
<name>A0ABU9U5B6_9GAMM</name>
<dbReference type="SMART" id="SM00636">
    <property type="entry name" value="Glyco_18"/>
    <property type="match status" value="1"/>
</dbReference>
<keyword evidence="3 4" id="KW-0326">Glycosidase</keyword>
<gene>
    <name evidence="7" type="ORF">WNY63_15865</name>
</gene>
<accession>A0ABU9U5B6</accession>
<dbReference type="RefSeq" id="WP_342884272.1">
    <property type="nucleotide sequence ID" value="NZ_JBBMQU010000032.1"/>
</dbReference>
<dbReference type="PANTHER" id="PTHR45708:SF49">
    <property type="entry name" value="ENDOCHITINASE"/>
    <property type="match status" value="1"/>
</dbReference>
<dbReference type="InterPro" id="IPR050542">
    <property type="entry name" value="Glycosyl_Hydrlase18_Chitinase"/>
</dbReference>
<dbReference type="PROSITE" id="PS01095">
    <property type="entry name" value="GH18_1"/>
    <property type="match status" value="1"/>
</dbReference>
<evidence type="ECO:0000313" key="7">
    <source>
        <dbReference type="EMBL" id="MEM5552200.1"/>
    </source>
</evidence>
<reference evidence="7 8" key="1">
    <citation type="submission" date="2024-03" db="EMBL/GenBank/DDBJ databases">
        <title>Community enrichment and isolation of bacterial strains for fucoidan degradation.</title>
        <authorList>
            <person name="Sichert A."/>
        </authorList>
    </citation>
    <scope>NUCLEOTIDE SEQUENCE [LARGE SCALE GENOMIC DNA]</scope>
    <source>
        <strain evidence="7 8">AS81</strain>
    </source>
</reference>
<dbReference type="PANTHER" id="PTHR45708">
    <property type="entry name" value="ENDOCHITINASE"/>
    <property type="match status" value="1"/>
</dbReference>
<comment type="caution">
    <text evidence="7">The sequence shown here is derived from an EMBL/GenBank/DDBJ whole genome shotgun (WGS) entry which is preliminary data.</text>
</comment>
<dbReference type="Gene3D" id="3.20.20.80">
    <property type="entry name" value="Glycosidases"/>
    <property type="match status" value="1"/>
</dbReference>
<dbReference type="Pfam" id="PF00704">
    <property type="entry name" value="Glyco_hydro_18"/>
    <property type="match status" value="1"/>
</dbReference>
<proteinExistence type="inferred from homology"/>
<protein>
    <recommendedName>
        <fullName evidence="1">chitinase</fullName>
        <ecNumber evidence="1">3.2.1.14</ecNumber>
    </recommendedName>
</protein>
<evidence type="ECO:0000256" key="5">
    <source>
        <dbReference type="RuleBase" id="RU004453"/>
    </source>
</evidence>
<dbReference type="GO" id="GO:0016787">
    <property type="term" value="F:hydrolase activity"/>
    <property type="evidence" value="ECO:0007669"/>
    <property type="project" value="UniProtKB-KW"/>
</dbReference>
<dbReference type="CDD" id="cd00598">
    <property type="entry name" value="GH18_chitinase-like"/>
    <property type="match status" value="1"/>
</dbReference>
<comment type="similarity">
    <text evidence="5">Belongs to the glycosyl hydrolase 18 family.</text>
</comment>
<dbReference type="EC" id="3.2.1.14" evidence="1"/>
<dbReference type="InterPro" id="IPR001223">
    <property type="entry name" value="Glyco_hydro18_cat"/>
</dbReference>
<dbReference type="SUPFAM" id="SSF51445">
    <property type="entry name" value="(Trans)glycosidases"/>
    <property type="match status" value="1"/>
</dbReference>
<dbReference type="InterPro" id="IPR011583">
    <property type="entry name" value="Chitinase_II/V-like_cat"/>
</dbReference>